<dbReference type="Pfam" id="PF18052">
    <property type="entry name" value="Rx_N"/>
    <property type="match status" value="1"/>
</dbReference>
<keyword evidence="13" id="KW-1185">Reference proteome</keyword>
<dbReference type="InterPro" id="IPR003591">
    <property type="entry name" value="Leu-rich_rpt_typical-subtyp"/>
</dbReference>
<name>A0ABU6RVI9_9FABA</name>
<keyword evidence="5" id="KW-0067">ATP-binding</keyword>
<sequence length="1261" mass="143360">MAEALVVGALVSGSISLVLNRLASPELVNSAVSKKLNRKLVRKLRNALSEANALVADAEQKQFGNELVREWLDDLRDAVYTADDLLDRVQIKAEIRNKVRIRLPLRLHLSVRKMVTKIKEVVERIEELQKRKDTLGLKEIPTDSSSWKIPSTSLVKGNVYGRDIDQQALIKMLSDNNNHQLSVMGLGFDLKAWICVSENFDVVEITKNIIKGINSGDCSLDGFDLLQQDLKKRMSGKKFFIVLDDVWSNDDDTWNSFITPFQHGKNGSTLFLTTRKENVGPTVQNYNSYPLEGLSDDYCWSIFADNASFPQSDGSSELEGIGKKIVLRCDGLPLAAETLGRLLHTKHDVREWNKILLSDIWEFPIADSKIVPALLISYHHLPVYLKHCFVYCSLYPKDHRFDKNELILLWIAEDLLRPPKRGETIEEVGYECFDDLASRLFFKQVKNDDEKHFVMHDLMHDLATFLAGKFYCRLSELGEKEEMSILTRYLSCDHPFSEKTYSSSKIESLRTFLKTNLCHPRNKKGITTITCDMLSKNKYLRVLSFHDLSISPDSIAKLIHLRYLDLSWSDFEVLPHSLCNLCNLQTLKLRRCSFLTMLPSSLGELIHLRYLDLSRSAIKTLPESVCKLSYLQTLRLNNCSELTMLPNSMYNLVNLQHLDIRRTPIKEMPEGMGKLKQLHILSNYIIGKQEANGIQELGGLLNLHGSFAIQKLENVVDVNQARRARMMDKKHIDELLLEWSSGDDMVSDTQIEGDVLDSLRPHIGLKELTIEGYKGKIFPDWLGQHSYNNMTYVSLKSCKNCRKLPSLGQLPFLMSLSIEDFSQLKCIGDEFYKSKENCTLHIAPFPSLETLYFRNMPCWVLWNLPGEPEAFPQLKKLGISGCPMLKGDMVSQMLMRILSSSSNVSKVHKLYMMKHEVPADYPYMSVDGDSLSLRGCEGLVESTFMATIIQHLTSLQEMIIDGFLSVVSFPANFLPKSLQKLRIEFCKKLEFPEQQKPHKYDLVELQIRSSCDSLASLSLDAFPNLKTLQIECCKNLESISMSETPHTALQSLTISSCSKLVSITEEGMAAPNLTHLHLKSCYKLKALPRNMDILLPNLQSLDIQYCGGICRFSEGGLPPNLEKLCMKGYKGQLRGLSSMGKLKSLTHLVINGYDCERVKSFPEVGLLPHLPSLTTLQIIGFDNLETLECNKLLRLTSLQHLHIERCKKLEKMEGEKLPSSLLLLQIEGCPLLEEGCKNKYQHIWPKIEHIPAIKVNKQQIF</sequence>
<accession>A0ABU6RVI9</accession>
<dbReference type="InterPro" id="IPR056789">
    <property type="entry name" value="LRR_R13L1-DRL21"/>
</dbReference>
<feature type="domain" description="Disease resistance R13L4/SHOC-2-like LRR" evidence="10">
    <location>
        <begin position="533"/>
        <end position="605"/>
    </location>
</feature>
<feature type="domain" description="NB-ARC" evidence="7">
    <location>
        <begin position="177"/>
        <end position="306"/>
    </location>
</feature>
<dbReference type="Gene3D" id="3.40.50.300">
    <property type="entry name" value="P-loop containing nucleotide triphosphate hydrolases"/>
    <property type="match status" value="1"/>
</dbReference>
<dbReference type="Pfam" id="PF23559">
    <property type="entry name" value="WHD_DRP"/>
    <property type="match status" value="1"/>
</dbReference>
<evidence type="ECO:0000256" key="2">
    <source>
        <dbReference type="ARBA" id="ARBA00022737"/>
    </source>
</evidence>
<dbReference type="InterPro" id="IPR042197">
    <property type="entry name" value="Apaf_helical"/>
</dbReference>
<dbReference type="SUPFAM" id="SSF52540">
    <property type="entry name" value="P-loop containing nucleoside triphosphate hydrolases"/>
    <property type="match status" value="1"/>
</dbReference>
<evidence type="ECO:0000259" key="10">
    <source>
        <dbReference type="Pfam" id="PF23598"/>
    </source>
</evidence>
<dbReference type="EMBL" id="JASCZI010031915">
    <property type="protein sequence ID" value="MED6127643.1"/>
    <property type="molecule type" value="Genomic_DNA"/>
</dbReference>
<comment type="caution">
    <text evidence="12">The sequence shown here is derived from an EMBL/GenBank/DDBJ whole genome shotgun (WGS) entry which is preliminary data.</text>
</comment>
<keyword evidence="4" id="KW-0611">Plant defense</keyword>
<evidence type="ECO:0000256" key="1">
    <source>
        <dbReference type="ARBA" id="ARBA00022614"/>
    </source>
</evidence>
<protein>
    <recommendedName>
        <fullName evidence="14">Disease resistance RPP13-like protein 1</fullName>
    </recommendedName>
</protein>
<proteinExistence type="predicted"/>
<dbReference type="Pfam" id="PF25019">
    <property type="entry name" value="LRR_R13L1-DRL21"/>
    <property type="match status" value="1"/>
</dbReference>
<dbReference type="PRINTS" id="PR00364">
    <property type="entry name" value="DISEASERSIST"/>
</dbReference>
<dbReference type="SMART" id="SM00369">
    <property type="entry name" value="LRR_TYP"/>
    <property type="match status" value="3"/>
</dbReference>
<evidence type="ECO:0008006" key="14">
    <source>
        <dbReference type="Google" id="ProtNLM"/>
    </source>
</evidence>
<evidence type="ECO:0000259" key="8">
    <source>
        <dbReference type="Pfam" id="PF18052"/>
    </source>
</evidence>
<dbReference type="SUPFAM" id="SSF52058">
    <property type="entry name" value="L domain-like"/>
    <property type="match status" value="2"/>
</dbReference>
<dbReference type="Pfam" id="PF00931">
    <property type="entry name" value="NB-ARC"/>
    <property type="match status" value="1"/>
</dbReference>
<evidence type="ECO:0000259" key="9">
    <source>
        <dbReference type="Pfam" id="PF23559"/>
    </source>
</evidence>
<feature type="domain" description="R13L1/DRL21-like LRR repeat region" evidence="11">
    <location>
        <begin position="694"/>
        <end position="820"/>
    </location>
</feature>
<feature type="domain" description="Disease resistance protein winged helix" evidence="9">
    <location>
        <begin position="394"/>
        <end position="463"/>
    </location>
</feature>
<dbReference type="PANTHER" id="PTHR36766">
    <property type="entry name" value="PLANT BROAD-SPECTRUM MILDEW RESISTANCE PROTEIN RPW8"/>
    <property type="match status" value="1"/>
</dbReference>
<dbReference type="InterPro" id="IPR041118">
    <property type="entry name" value="Rx_N"/>
</dbReference>
<dbReference type="PANTHER" id="PTHR36766:SF40">
    <property type="entry name" value="DISEASE RESISTANCE PROTEIN RGA3"/>
    <property type="match status" value="1"/>
</dbReference>
<keyword evidence="2" id="KW-0677">Repeat</keyword>
<feature type="domain" description="Disease resistance N-terminal" evidence="8">
    <location>
        <begin position="27"/>
        <end position="97"/>
    </location>
</feature>
<evidence type="ECO:0000256" key="4">
    <source>
        <dbReference type="ARBA" id="ARBA00022821"/>
    </source>
</evidence>
<dbReference type="InterPro" id="IPR032675">
    <property type="entry name" value="LRR_dom_sf"/>
</dbReference>
<dbReference type="Gene3D" id="1.10.10.10">
    <property type="entry name" value="Winged helix-like DNA-binding domain superfamily/Winged helix DNA-binding domain"/>
    <property type="match status" value="1"/>
</dbReference>
<dbReference type="Gene3D" id="1.10.8.430">
    <property type="entry name" value="Helical domain of apoptotic protease-activating factors"/>
    <property type="match status" value="1"/>
</dbReference>
<evidence type="ECO:0000313" key="13">
    <source>
        <dbReference type="Proteomes" id="UP001341840"/>
    </source>
</evidence>
<feature type="coiled-coil region" evidence="6">
    <location>
        <begin position="111"/>
        <end position="138"/>
    </location>
</feature>
<keyword evidence="6" id="KW-0175">Coiled coil</keyword>
<organism evidence="12 13">
    <name type="scientific">Stylosanthes scabra</name>
    <dbReference type="NCBI Taxonomy" id="79078"/>
    <lineage>
        <taxon>Eukaryota</taxon>
        <taxon>Viridiplantae</taxon>
        <taxon>Streptophyta</taxon>
        <taxon>Embryophyta</taxon>
        <taxon>Tracheophyta</taxon>
        <taxon>Spermatophyta</taxon>
        <taxon>Magnoliopsida</taxon>
        <taxon>eudicotyledons</taxon>
        <taxon>Gunneridae</taxon>
        <taxon>Pentapetalae</taxon>
        <taxon>rosids</taxon>
        <taxon>fabids</taxon>
        <taxon>Fabales</taxon>
        <taxon>Fabaceae</taxon>
        <taxon>Papilionoideae</taxon>
        <taxon>50 kb inversion clade</taxon>
        <taxon>dalbergioids sensu lato</taxon>
        <taxon>Dalbergieae</taxon>
        <taxon>Pterocarpus clade</taxon>
        <taxon>Stylosanthes</taxon>
    </lineage>
</organism>
<evidence type="ECO:0000256" key="5">
    <source>
        <dbReference type="ARBA" id="ARBA00022840"/>
    </source>
</evidence>
<dbReference type="Pfam" id="PF23598">
    <property type="entry name" value="LRR_14"/>
    <property type="match status" value="1"/>
</dbReference>
<keyword evidence="3" id="KW-0547">Nucleotide-binding</keyword>
<reference evidence="12 13" key="1">
    <citation type="journal article" date="2023" name="Plants (Basel)">
        <title>Bridging the Gap: Combining Genomics and Transcriptomics Approaches to Understand Stylosanthes scabra, an Orphan Legume from the Brazilian Caatinga.</title>
        <authorList>
            <person name="Ferreira-Neto J.R.C."/>
            <person name="da Silva M.D."/>
            <person name="Binneck E."/>
            <person name="de Melo N.F."/>
            <person name="da Silva R.H."/>
            <person name="de Melo A.L.T.M."/>
            <person name="Pandolfi V."/>
            <person name="Bustamante F.O."/>
            <person name="Brasileiro-Vidal A.C."/>
            <person name="Benko-Iseppon A.M."/>
        </authorList>
    </citation>
    <scope>NUCLEOTIDE SEQUENCE [LARGE SCALE GENOMIC DNA]</scope>
    <source>
        <tissue evidence="12">Leaves</tissue>
    </source>
</reference>
<gene>
    <name evidence="12" type="ORF">PIB30_089933</name>
</gene>
<dbReference type="InterPro" id="IPR058922">
    <property type="entry name" value="WHD_DRP"/>
</dbReference>
<evidence type="ECO:0000313" key="12">
    <source>
        <dbReference type="EMBL" id="MED6127643.1"/>
    </source>
</evidence>
<dbReference type="Gene3D" id="1.20.5.4130">
    <property type="match status" value="1"/>
</dbReference>
<dbReference type="InterPro" id="IPR036388">
    <property type="entry name" value="WH-like_DNA-bd_sf"/>
</dbReference>
<evidence type="ECO:0000256" key="3">
    <source>
        <dbReference type="ARBA" id="ARBA00022741"/>
    </source>
</evidence>
<dbReference type="InterPro" id="IPR002182">
    <property type="entry name" value="NB-ARC"/>
</dbReference>
<dbReference type="Gene3D" id="3.80.10.10">
    <property type="entry name" value="Ribonuclease Inhibitor"/>
    <property type="match status" value="3"/>
</dbReference>
<dbReference type="InterPro" id="IPR027417">
    <property type="entry name" value="P-loop_NTPase"/>
</dbReference>
<evidence type="ECO:0000259" key="7">
    <source>
        <dbReference type="Pfam" id="PF00931"/>
    </source>
</evidence>
<dbReference type="Proteomes" id="UP001341840">
    <property type="component" value="Unassembled WGS sequence"/>
</dbReference>
<keyword evidence="1" id="KW-0433">Leucine-rich repeat</keyword>
<evidence type="ECO:0000259" key="11">
    <source>
        <dbReference type="Pfam" id="PF25019"/>
    </source>
</evidence>
<evidence type="ECO:0000256" key="6">
    <source>
        <dbReference type="SAM" id="Coils"/>
    </source>
</evidence>
<dbReference type="InterPro" id="IPR055414">
    <property type="entry name" value="LRR_R13L4/SHOC2-like"/>
</dbReference>